<sequence length="91" mass="9877">MDFAPDCPRWRQVADVIRQRIADGTYAPGTRVPSVLNLSAEFGIATSTSQKVHRALRANGLIRTRAGMGSFVARELPVKPSEKPTEDPADG</sequence>
<evidence type="ECO:0000313" key="5">
    <source>
        <dbReference type="EMBL" id="MFC6064845.1"/>
    </source>
</evidence>
<dbReference type="EMBL" id="JBHSPX010000006">
    <property type="protein sequence ID" value="MFC6064845.1"/>
    <property type="molecule type" value="Genomic_DNA"/>
</dbReference>
<keyword evidence="3" id="KW-0804">Transcription</keyword>
<dbReference type="InterPro" id="IPR036390">
    <property type="entry name" value="WH_DNA-bd_sf"/>
</dbReference>
<evidence type="ECO:0000259" key="4">
    <source>
        <dbReference type="PROSITE" id="PS50949"/>
    </source>
</evidence>
<dbReference type="SUPFAM" id="SSF46785">
    <property type="entry name" value="Winged helix' DNA-binding domain"/>
    <property type="match status" value="1"/>
</dbReference>
<dbReference type="Gene3D" id="1.10.10.10">
    <property type="entry name" value="Winged helix-like DNA-binding domain superfamily/Winged helix DNA-binding domain"/>
    <property type="match status" value="1"/>
</dbReference>
<protein>
    <submittedName>
        <fullName evidence="5">GntR family transcriptional regulator</fullName>
    </submittedName>
</protein>
<dbReference type="InterPro" id="IPR036388">
    <property type="entry name" value="WH-like_DNA-bd_sf"/>
</dbReference>
<gene>
    <name evidence="5" type="ORF">ACFP4F_20155</name>
</gene>
<reference evidence="6" key="1">
    <citation type="journal article" date="2019" name="Int. J. Syst. Evol. Microbiol.">
        <title>The Global Catalogue of Microorganisms (GCM) 10K type strain sequencing project: providing services to taxonomists for standard genome sequencing and annotation.</title>
        <authorList>
            <consortium name="The Broad Institute Genomics Platform"/>
            <consortium name="The Broad Institute Genome Sequencing Center for Infectious Disease"/>
            <person name="Wu L."/>
            <person name="Ma J."/>
        </authorList>
    </citation>
    <scope>NUCLEOTIDE SEQUENCE [LARGE SCALE GENOMIC DNA]</scope>
    <source>
        <strain evidence="6">CGMCC 1.15180</strain>
    </source>
</reference>
<keyword evidence="6" id="KW-1185">Reference proteome</keyword>
<dbReference type="PROSITE" id="PS50949">
    <property type="entry name" value="HTH_GNTR"/>
    <property type="match status" value="1"/>
</dbReference>
<dbReference type="Pfam" id="PF00392">
    <property type="entry name" value="GntR"/>
    <property type="match status" value="1"/>
</dbReference>
<proteinExistence type="predicted"/>
<dbReference type="CDD" id="cd07377">
    <property type="entry name" value="WHTH_GntR"/>
    <property type="match status" value="1"/>
</dbReference>
<comment type="caution">
    <text evidence="5">The sequence shown here is derived from an EMBL/GenBank/DDBJ whole genome shotgun (WGS) entry which is preliminary data.</text>
</comment>
<evidence type="ECO:0000313" key="6">
    <source>
        <dbReference type="Proteomes" id="UP001596139"/>
    </source>
</evidence>
<evidence type="ECO:0000256" key="3">
    <source>
        <dbReference type="ARBA" id="ARBA00023163"/>
    </source>
</evidence>
<dbReference type="PANTHER" id="PTHR38445:SF9">
    <property type="entry name" value="HTH-TYPE TRANSCRIPTIONAL REPRESSOR YTRA"/>
    <property type="match status" value="1"/>
</dbReference>
<dbReference type="InterPro" id="IPR000524">
    <property type="entry name" value="Tscrpt_reg_HTH_GntR"/>
</dbReference>
<accession>A0ABW1MM72</accession>
<dbReference type="Proteomes" id="UP001596139">
    <property type="component" value="Unassembled WGS sequence"/>
</dbReference>
<name>A0ABW1MM72_9ACTN</name>
<organism evidence="5 6">
    <name type="scientific">Streptomyces ochraceiscleroticus</name>
    <dbReference type="NCBI Taxonomy" id="47761"/>
    <lineage>
        <taxon>Bacteria</taxon>
        <taxon>Bacillati</taxon>
        <taxon>Actinomycetota</taxon>
        <taxon>Actinomycetes</taxon>
        <taxon>Kitasatosporales</taxon>
        <taxon>Streptomycetaceae</taxon>
        <taxon>Streptomyces</taxon>
    </lineage>
</organism>
<dbReference type="PANTHER" id="PTHR38445">
    <property type="entry name" value="HTH-TYPE TRANSCRIPTIONAL REPRESSOR YTRA"/>
    <property type="match status" value="1"/>
</dbReference>
<dbReference type="SMART" id="SM00345">
    <property type="entry name" value="HTH_GNTR"/>
    <property type="match status" value="1"/>
</dbReference>
<evidence type="ECO:0000256" key="2">
    <source>
        <dbReference type="ARBA" id="ARBA00023125"/>
    </source>
</evidence>
<evidence type="ECO:0000256" key="1">
    <source>
        <dbReference type="ARBA" id="ARBA00023015"/>
    </source>
</evidence>
<dbReference type="RefSeq" id="WP_031049641.1">
    <property type="nucleotide sequence ID" value="NZ_JBHSPX010000006.1"/>
</dbReference>
<feature type="domain" description="HTH gntR-type" evidence="4">
    <location>
        <begin position="7"/>
        <end position="75"/>
    </location>
</feature>
<keyword evidence="1" id="KW-0805">Transcription regulation</keyword>
<keyword evidence="2" id="KW-0238">DNA-binding</keyword>